<dbReference type="InterPro" id="IPR035424">
    <property type="entry name" value="Antitoxin_RelB"/>
</dbReference>
<comment type="caution">
    <text evidence="1">The sequence shown here is derived from an EMBL/GenBank/DDBJ whole genome shotgun (WGS) entry which is preliminary data.</text>
</comment>
<gene>
    <name evidence="1" type="ORF">BJY24_001805</name>
</gene>
<sequence>MSAVQYEGYAEAQSHLKDLLDAATDGVVATVRRDGERLAIVDADRLRCALSRLFPSNAEAVSENGGWSVALPGLPAGASGATFDEAVDEMADELREYAEDWQSRLRVAPNHRENWGIVQLIGLSDDVQLRGWLLGDAADSRLRR</sequence>
<dbReference type="Proteomes" id="UP000540412">
    <property type="component" value="Unassembled WGS sequence"/>
</dbReference>
<reference evidence="1 2" key="1">
    <citation type="submission" date="2020-08" db="EMBL/GenBank/DDBJ databases">
        <title>Sequencing the genomes of 1000 actinobacteria strains.</title>
        <authorList>
            <person name="Klenk H.-P."/>
        </authorList>
    </citation>
    <scope>NUCLEOTIDE SEQUENCE [LARGE SCALE GENOMIC DNA]</scope>
    <source>
        <strain evidence="1 2">DSM 43582</strain>
    </source>
</reference>
<proteinExistence type="predicted"/>
<evidence type="ECO:0000313" key="1">
    <source>
        <dbReference type="EMBL" id="MBB5912938.1"/>
    </source>
</evidence>
<name>A0A7W9PC38_9NOCA</name>
<dbReference type="Pfam" id="PF12910">
    <property type="entry name" value="PHD_like"/>
    <property type="match status" value="1"/>
</dbReference>
<evidence type="ECO:0000313" key="2">
    <source>
        <dbReference type="Proteomes" id="UP000540412"/>
    </source>
</evidence>
<dbReference type="EMBL" id="JACHIT010000001">
    <property type="protein sequence ID" value="MBB5912938.1"/>
    <property type="molecule type" value="Genomic_DNA"/>
</dbReference>
<dbReference type="Gene3D" id="3.30.160.620">
    <property type="match status" value="1"/>
</dbReference>
<dbReference type="AlphaFoldDB" id="A0A7W9PC38"/>
<accession>A0A7W9PC38</accession>
<dbReference type="RefSeq" id="WP_040745819.1">
    <property type="nucleotide sequence ID" value="NZ_JACHIT010000001.1"/>
</dbReference>
<keyword evidence="2" id="KW-1185">Reference proteome</keyword>
<organism evidence="1 2">
    <name type="scientific">Nocardia transvalensis</name>
    <dbReference type="NCBI Taxonomy" id="37333"/>
    <lineage>
        <taxon>Bacteria</taxon>
        <taxon>Bacillati</taxon>
        <taxon>Actinomycetota</taxon>
        <taxon>Actinomycetes</taxon>
        <taxon>Mycobacteriales</taxon>
        <taxon>Nocardiaceae</taxon>
        <taxon>Nocardia</taxon>
    </lineage>
</organism>
<protein>
    <submittedName>
        <fullName evidence="1">O-acetyl-ADP-ribose deacetylase (Regulator of RNase III)</fullName>
    </submittedName>
</protein>